<name>A0A941FA54_9BACT</name>
<dbReference type="InterPro" id="IPR044023">
    <property type="entry name" value="Ig_7"/>
</dbReference>
<dbReference type="Proteomes" id="UP000679220">
    <property type="component" value="Unassembled WGS sequence"/>
</dbReference>
<dbReference type="Pfam" id="PF13585">
    <property type="entry name" value="CHU_C"/>
    <property type="match status" value="1"/>
</dbReference>
<protein>
    <submittedName>
        <fullName evidence="4">T9SS type B sorting domain-containing protein</fullName>
    </submittedName>
</protein>
<dbReference type="InterPro" id="IPR026341">
    <property type="entry name" value="T9SS_type_B"/>
</dbReference>
<accession>A0A941FA54</accession>
<reference evidence="4" key="1">
    <citation type="journal article" date="2018" name="Int. J. Syst. Evol. Microbiol.">
        <title>Carboxylicivirga sediminis sp. nov., isolated from coastal sediment.</title>
        <authorList>
            <person name="Wang F.Q."/>
            <person name="Ren L.H."/>
            <person name="Zou R.J."/>
            <person name="Sun Y.Z."/>
            <person name="Liu X.J."/>
            <person name="Jiang F."/>
            <person name="Liu L.J."/>
        </authorList>
    </citation>
    <scope>NUCLEOTIDE SEQUENCE</scope>
    <source>
        <strain evidence="4">JR1</strain>
    </source>
</reference>
<feature type="domain" description="Ig-like" evidence="3">
    <location>
        <begin position="457"/>
        <end position="522"/>
    </location>
</feature>
<keyword evidence="1" id="KW-0732">Signal</keyword>
<proteinExistence type="predicted"/>
<feature type="signal peptide" evidence="1">
    <location>
        <begin position="1"/>
        <end position="20"/>
    </location>
</feature>
<gene>
    <name evidence="4" type="ORF">KDU71_21060</name>
</gene>
<evidence type="ECO:0000313" key="5">
    <source>
        <dbReference type="Proteomes" id="UP000679220"/>
    </source>
</evidence>
<dbReference type="EMBL" id="JAGTAR010000048">
    <property type="protein sequence ID" value="MBR8538073.1"/>
    <property type="molecule type" value="Genomic_DNA"/>
</dbReference>
<feature type="chain" id="PRO_5036977057" evidence="1">
    <location>
        <begin position="21"/>
        <end position="1507"/>
    </location>
</feature>
<sequence length="1507" mass="165526">MQKSLFVFLTLFFLLNNAGAQVGKEFWFVAPDVTYEHGDEPIVFRITALNTDANVTVSMPADGGRVIQNIRVRANTQERIDLDKDVVENHPSDRVNNKGILITSDADITAYYEVANGVNPDKFTLKGHNALGIEFFVPSQNTYRNKPHNQIADEKVDIVATEDNTTVTIIPTEAVVGHAANVPYTITLNRGQTYCIENQNDWSPASSLAGTYISADKKIAVTISDDSVWQGPGFGPYDLIGDQLIPTAIIGTNYIAVNTNPDNRTINKVYVLATQDDTYITLIYQSQRLVKLLNKGEQLDLDIEGNALFIDADKPVYAYQLASLWNRSGNEMGSAVLPSTNCTGSKTVSFVRTFTLEFWVQLLTQQKNLNSFTLKDQDGNVLNDLESVNWIKVEGTDEGAAEDTWYSGIIQLDITTGAPHTIENSNGLFHMSILDENQGSVSYGYFSSFGQLRVEGPTQECQGNQIVLSTTEPMRSYNWFSEHTGDAVLSTSPTLSVSQSGTYWVTAEVNFGGCLQTDSIEVEFLLPEFDLGPDTVVCPDETITFEVPNGLGTYEWFDGSNGHSTSVVLAEGETKEVWLTVTDGFNCSNTDRKQVSTHTLPVIVLNTTTLCQGERIVADDANIERFEWRLNGEVLNVDETQNYIEPSVSGRYTLTVWGAEGCPVTESFDVTVHTLPNFTVGDQLGCIAATTSIAAPLTGAGYSYLWSDNSTSASLDVNVAGDYWLEITDQYGCMSRDEFNFDFLPPAPFDLGPDRQECAGITLTIEQGSDYSNFEWRFQQDGVGAITDLETPTPEWAYEISPASPADNGRYYVTAIDKDGCAVADDVEVAFVDAPDPQLGLSQNLCSGEEITITVTDGYDNYEWYKDNVLQPTLTTAQIQTMSPGVYRVNATIGGCTKTNEVTVTEHAKPTVALADPGSICPNATQVINIDNFVSTDGAFAYLEWNTSPRRYTNWGTAQLVVDGPGTYSVTAYDEYGCAATDAVSVGAFPVTDIGIAPIEETCANEDAVLENPVNTARSYDWYKINTASDAHLIANDAWVTNIAGSYRLVVEDENGCINADTVAVKTLPVPQIELGPAREMCEGDTITLETDPSFTSYRWNGDGNLNMPFLLVTSSNTYQVEVANIYGCMATDDVPVTVNPVPVFTVADATECSGVSGTLSAPAGLTNYRWSNGASTPSITVTKGTYTLRAETPKGCVGTATARVIWHPIPQVSIGADTAICPVDIIPLEATAGFEFYEWHNGDVGRFSYANFSDTVNVVKVRDANDCWGFDTKMVHALPAPDYELCPDTAVCNGDSLLLEAGYDYFDYRWFDDSRLPTYTVKEPGQYWVRVLDGCFWLQDTTTVVFHETPVIATLDTLIYGQIGVLAEGGTAPYVYALNDDDWQEENVFKKLENGTYIVQVQDVNTCMAVDTVVLNSIVDIEVPNFVTPNNDGINDRWEIKGMEKFPDSIIKIYDRFGKLLIEYKASEPGWNGEYLGKPVPSDAYWYVIEVLPLQKMLKGHITLKR</sequence>
<dbReference type="PANTHER" id="PTHR46534:SF1">
    <property type="entry name" value="IGGFC-BINDING PROTEIN N-TERMINAL DOMAIN-CONTAINING PROTEIN"/>
    <property type="match status" value="1"/>
</dbReference>
<comment type="caution">
    <text evidence="4">The sequence shown here is derived from an EMBL/GenBank/DDBJ whole genome shotgun (WGS) entry which is preliminary data.</text>
</comment>
<dbReference type="RefSeq" id="WP_212193097.1">
    <property type="nucleotide sequence ID" value="NZ_JAGTAR010000048.1"/>
</dbReference>
<evidence type="ECO:0000256" key="1">
    <source>
        <dbReference type="SAM" id="SignalP"/>
    </source>
</evidence>
<evidence type="ECO:0000259" key="3">
    <source>
        <dbReference type="Pfam" id="PF19081"/>
    </source>
</evidence>
<organism evidence="4 5">
    <name type="scientific">Carboxylicivirga sediminis</name>
    <dbReference type="NCBI Taxonomy" id="2006564"/>
    <lineage>
        <taxon>Bacteria</taxon>
        <taxon>Pseudomonadati</taxon>
        <taxon>Bacteroidota</taxon>
        <taxon>Bacteroidia</taxon>
        <taxon>Marinilabiliales</taxon>
        <taxon>Marinilabiliaceae</taxon>
        <taxon>Carboxylicivirga</taxon>
    </lineage>
</organism>
<reference evidence="4" key="2">
    <citation type="submission" date="2021-04" db="EMBL/GenBank/DDBJ databases">
        <authorList>
            <person name="Zhang T."/>
            <person name="Zhang Y."/>
            <person name="Lu D."/>
            <person name="Zuo D."/>
            <person name="Du Z."/>
        </authorList>
    </citation>
    <scope>NUCLEOTIDE SEQUENCE</scope>
    <source>
        <strain evidence="4">JR1</strain>
    </source>
</reference>
<feature type="domain" description="IgGFc-binding protein N-terminal" evidence="2">
    <location>
        <begin position="126"/>
        <end position="429"/>
    </location>
</feature>
<dbReference type="NCBIfam" id="TIGR04131">
    <property type="entry name" value="Bac_Flav_CTERM"/>
    <property type="match status" value="1"/>
</dbReference>
<dbReference type="Pfam" id="PF17517">
    <property type="entry name" value="IgGFc_binding"/>
    <property type="match status" value="1"/>
</dbReference>
<dbReference type="InterPro" id="IPR035234">
    <property type="entry name" value="IgGFc-bd_N"/>
</dbReference>
<dbReference type="PANTHER" id="PTHR46534">
    <property type="entry name" value="IGGFC_BINDING DOMAIN-CONTAINING PROTEIN"/>
    <property type="match status" value="1"/>
</dbReference>
<evidence type="ECO:0000313" key="4">
    <source>
        <dbReference type="EMBL" id="MBR8538073.1"/>
    </source>
</evidence>
<keyword evidence="5" id="KW-1185">Reference proteome</keyword>
<dbReference type="Pfam" id="PF19081">
    <property type="entry name" value="Ig_7"/>
    <property type="match status" value="1"/>
</dbReference>
<evidence type="ECO:0000259" key="2">
    <source>
        <dbReference type="Pfam" id="PF17517"/>
    </source>
</evidence>